<dbReference type="PANTHER" id="PTHR32196:SF21">
    <property type="entry name" value="ABC TRANSPORTER PERMEASE PROTEIN YPHD-RELATED"/>
    <property type="match status" value="1"/>
</dbReference>
<feature type="transmembrane region" description="Helical" evidence="8">
    <location>
        <begin position="95"/>
        <end position="117"/>
    </location>
</feature>
<keyword evidence="7 8" id="KW-0472">Membrane</keyword>
<organism evidence="9 10">
    <name type="scientific">Fusibacter ferrireducens</name>
    <dbReference type="NCBI Taxonomy" id="2785058"/>
    <lineage>
        <taxon>Bacteria</taxon>
        <taxon>Bacillati</taxon>
        <taxon>Bacillota</taxon>
        <taxon>Clostridia</taxon>
        <taxon>Eubacteriales</taxon>
        <taxon>Eubacteriales Family XII. Incertae Sedis</taxon>
        <taxon>Fusibacter</taxon>
    </lineage>
</organism>
<evidence type="ECO:0000313" key="9">
    <source>
        <dbReference type="EMBL" id="MBF4692156.1"/>
    </source>
</evidence>
<evidence type="ECO:0000256" key="6">
    <source>
        <dbReference type="ARBA" id="ARBA00022989"/>
    </source>
</evidence>
<comment type="caution">
    <text evidence="9">The sequence shown here is derived from an EMBL/GenBank/DDBJ whole genome shotgun (WGS) entry which is preliminary data.</text>
</comment>
<proteinExistence type="predicted"/>
<keyword evidence="6 8" id="KW-1133">Transmembrane helix</keyword>
<keyword evidence="5 8" id="KW-0812">Transmembrane</keyword>
<evidence type="ECO:0000256" key="5">
    <source>
        <dbReference type="ARBA" id="ARBA00022692"/>
    </source>
</evidence>
<name>A0ABR9ZNY6_9FIRM</name>
<evidence type="ECO:0000256" key="1">
    <source>
        <dbReference type="ARBA" id="ARBA00004651"/>
    </source>
</evidence>
<protein>
    <submittedName>
        <fullName evidence="9">ABC transporter permease</fullName>
    </submittedName>
</protein>
<gene>
    <name evidence="9" type="ORF">ISU02_03460</name>
</gene>
<dbReference type="RefSeq" id="WP_194700398.1">
    <property type="nucleotide sequence ID" value="NZ_JADKNH010000002.1"/>
</dbReference>
<evidence type="ECO:0000256" key="8">
    <source>
        <dbReference type="SAM" id="Phobius"/>
    </source>
</evidence>
<feature type="transmembrane region" description="Helical" evidence="8">
    <location>
        <begin position="53"/>
        <end position="83"/>
    </location>
</feature>
<feature type="transmembrane region" description="Helical" evidence="8">
    <location>
        <begin position="20"/>
        <end position="41"/>
    </location>
</feature>
<keyword evidence="2" id="KW-0813">Transport</keyword>
<evidence type="ECO:0000313" key="10">
    <source>
        <dbReference type="Proteomes" id="UP000614200"/>
    </source>
</evidence>
<evidence type="ECO:0000256" key="2">
    <source>
        <dbReference type="ARBA" id="ARBA00022448"/>
    </source>
</evidence>
<dbReference type="PANTHER" id="PTHR32196">
    <property type="entry name" value="ABC TRANSPORTER PERMEASE PROTEIN YPHD-RELATED-RELATED"/>
    <property type="match status" value="1"/>
</dbReference>
<evidence type="ECO:0000256" key="7">
    <source>
        <dbReference type="ARBA" id="ARBA00023136"/>
    </source>
</evidence>
<keyword evidence="4" id="KW-0997">Cell inner membrane</keyword>
<dbReference type="EMBL" id="JADKNH010000002">
    <property type="protein sequence ID" value="MBF4692156.1"/>
    <property type="molecule type" value="Genomic_DNA"/>
</dbReference>
<keyword evidence="10" id="KW-1185">Reference proteome</keyword>
<evidence type="ECO:0000256" key="3">
    <source>
        <dbReference type="ARBA" id="ARBA00022475"/>
    </source>
</evidence>
<reference evidence="9 10" key="1">
    <citation type="submission" date="2020-11" db="EMBL/GenBank/DDBJ databases">
        <title>Fusibacter basophilias sp. nov.</title>
        <authorList>
            <person name="Qiu D."/>
        </authorList>
    </citation>
    <scope>NUCLEOTIDE SEQUENCE [LARGE SCALE GENOMIC DNA]</scope>
    <source>
        <strain evidence="9 10">Q10-2</strain>
    </source>
</reference>
<comment type="subcellular location">
    <subcellularLocation>
        <location evidence="1">Cell membrane</location>
        <topology evidence="1">Multi-pass membrane protein</topology>
    </subcellularLocation>
</comment>
<dbReference type="InterPro" id="IPR001851">
    <property type="entry name" value="ABC_transp_permease"/>
</dbReference>
<feature type="transmembrane region" description="Helical" evidence="8">
    <location>
        <begin position="124"/>
        <end position="142"/>
    </location>
</feature>
<dbReference type="Proteomes" id="UP000614200">
    <property type="component" value="Unassembled WGS sequence"/>
</dbReference>
<dbReference type="CDD" id="cd06579">
    <property type="entry name" value="TM_PBP1_transp_AraH_like"/>
    <property type="match status" value="1"/>
</dbReference>
<keyword evidence="3" id="KW-1003">Cell membrane</keyword>
<feature type="transmembrane region" description="Helical" evidence="8">
    <location>
        <begin position="297"/>
        <end position="314"/>
    </location>
</feature>
<feature type="transmembrane region" description="Helical" evidence="8">
    <location>
        <begin position="162"/>
        <end position="184"/>
    </location>
</feature>
<sequence>MNILGYCKKILYLVNKQKAFLALILMFTAMLFFKTNFYTPFNLINLMKSGSVLLILAFGITIVLVAGGADLSIGGVMVVSGIVAIKLMNVNVPMAIAIICALLVGVVVGMINAFFSVYQKTEPFIITLGMGMLLTGIAQQLTDAHPVASLNPEFVLLSNGKLFNQIPNQVIVMFGVFVLTFFILRYTSFGRNCYAIGGDYEVAKYSGINVMRTKALAYVYSGVIAALGGIMLSSMLNSGNSTYGENTALLVNCGVVVGGTSFAGGIGGAQQSLIGLLVFAVLQNSMNMVGVDSYVQLLFQGIVTVGIIWLDSYGRKKRRETV</sequence>
<dbReference type="Pfam" id="PF02653">
    <property type="entry name" value="BPD_transp_2"/>
    <property type="match status" value="1"/>
</dbReference>
<evidence type="ECO:0000256" key="4">
    <source>
        <dbReference type="ARBA" id="ARBA00022519"/>
    </source>
</evidence>
<accession>A0ABR9ZNY6</accession>
<feature type="transmembrane region" description="Helical" evidence="8">
    <location>
        <begin position="215"/>
        <end position="236"/>
    </location>
</feature>